<protein>
    <submittedName>
        <fullName evidence="2">Uncharacterized protein</fullName>
    </submittedName>
</protein>
<dbReference type="EMBL" id="DS268454">
    <property type="protein sequence ID" value="EFP04384.1"/>
    <property type="molecule type" value="Genomic_DNA"/>
</dbReference>
<dbReference type="AlphaFoldDB" id="E3ML38"/>
<feature type="compositionally biased region" description="Basic and acidic residues" evidence="1">
    <location>
        <begin position="1"/>
        <end position="26"/>
    </location>
</feature>
<name>E3ML38_CAERE</name>
<accession>E3ML38</accession>
<reference evidence="2" key="1">
    <citation type="submission" date="2007-07" db="EMBL/GenBank/DDBJ databases">
        <title>PCAP assembly of the Caenorhabditis remanei genome.</title>
        <authorList>
            <consortium name="The Caenorhabditis remanei Sequencing Consortium"/>
            <person name="Wilson R.K."/>
        </authorList>
    </citation>
    <scope>NUCLEOTIDE SEQUENCE [LARGE SCALE GENOMIC DNA]</scope>
    <source>
        <strain evidence="2">PB4641</strain>
    </source>
</reference>
<dbReference type="OrthoDB" id="5825090at2759"/>
<dbReference type="SUPFAM" id="SSF54001">
    <property type="entry name" value="Cysteine proteinases"/>
    <property type="match status" value="1"/>
</dbReference>
<dbReference type="InParanoid" id="E3ML38"/>
<organism evidence="3">
    <name type="scientific">Caenorhabditis remanei</name>
    <name type="common">Caenorhabditis vulgaris</name>
    <dbReference type="NCBI Taxonomy" id="31234"/>
    <lineage>
        <taxon>Eukaryota</taxon>
        <taxon>Metazoa</taxon>
        <taxon>Ecdysozoa</taxon>
        <taxon>Nematoda</taxon>
        <taxon>Chromadorea</taxon>
        <taxon>Rhabditida</taxon>
        <taxon>Rhabditina</taxon>
        <taxon>Rhabditomorpha</taxon>
        <taxon>Rhabditoidea</taxon>
        <taxon>Rhabditidae</taxon>
        <taxon>Peloderinae</taxon>
        <taxon>Caenorhabditis</taxon>
    </lineage>
</organism>
<feature type="region of interest" description="Disordered" evidence="1">
    <location>
        <begin position="1"/>
        <end position="34"/>
    </location>
</feature>
<gene>
    <name evidence="2" type="ORF">CRE_25629</name>
</gene>
<dbReference type="Proteomes" id="UP000008281">
    <property type="component" value="Unassembled WGS sequence"/>
</dbReference>
<sequence length="271" mass="31574">MRRGKESDDVDDDEKKREESEEERKATGGSELEDGVKFGEQLQDDLINTFCDKLQKACPRTLDAFMAIQFLMITDEKDIRRLVTGTNPALQVLYDRTRSHYVLVYYNPKYNKVFLFDSLQPYDSAETPQILNEMVFYISRLFGHLFTKHIPVIVDKEFQRQAHAGYYNPMLENYRANSERYTRSIPPRNLYPYRPSSPLSAPYFQAPPTPWRSPTALGPPPPVDNTLISCIRNFANQSIFNGHIFRRKSDRFELENDVEKGLGVVEKREEE</sequence>
<proteinExistence type="predicted"/>
<keyword evidence="3" id="KW-1185">Reference proteome</keyword>
<evidence type="ECO:0000256" key="1">
    <source>
        <dbReference type="SAM" id="MobiDB-lite"/>
    </source>
</evidence>
<dbReference type="InterPro" id="IPR038765">
    <property type="entry name" value="Papain-like_cys_pep_sf"/>
</dbReference>
<dbReference type="eggNOG" id="ENOG502SSMH">
    <property type="taxonomic scope" value="Eukaryota"/>
</dbReference>
<evidence type="ECO:0000313" key="2">
    <source>
        <dbReference type="EMBL" id="EFP04384.1"/>
    </source>
</evidence>
<evidence type="ECO:0000313" key="3">
    <source>
        <dbReference type="Proteomes" id="UP000008281"/>
    </source>
</evidence>
<dbReference type="STRING" id="31234.E3ML38"/>
<dbReference type="HOGENOM" id="CLU_1027582_0_0_1"/>